<keyword evidence="3" id="KW-1185">Reference proteome</keyword>
<dbReference type="InterPro" id="IPR044822">
    <property type="entry name" value="Myb_DNA-bind_4"/>
</dbReference>
<dbReference type="Gene3D" id="1.10.10.60">
    <property type="entry name" value="Homeodomain-like"/>
    <property type="match status" value="1"/>
</dbReference>
<dbReference type="PANTHER" id="PTHR47595:SF1">
    <property type="entry name" value="MYB_SANT-LIKE DNA-BINDING DOMAIN-CONTAINING PROTEIN"/>
    <property type="match status" value="1"/>
</dbReference>
<evidence type="ECO:0000313" key="2">
    <source>
        <dbReference type="EMBL" id="EMP39892.1"/>
    </source>
</evidence>
<gene>
    <name evidence="2" type="ORF">UY3_02843</name>
</gene>
<dbReference type="Pfam" id="PF13837">
    <property type="entry name" value="Myb_DNA-bind_4"/>
    <property type="match status" value="1"/>
</dbReference>
<dbReference type="AlphaFoldDB" id="M7CG70"/>
<feature type="non-terminal residue" evidence="2">
    <location>
        <position position="1"/>
    </location>
</feature>
<dbReference type="PANTHER" id="PTHR47595">
    <property type="entry name" value="HEAT SHOCK 70 KDA PROTEIN 14"/>
    <property type="match status" value="1"/>
</dbReference>
<dbReference type="Proteomes" id="UP000031443">
    <property type="component" value="Unassembled WGS sequence"/>
</dbReference>
<feature type="domain" description="Myb/SANT-like DNA-binding" evidence="1">
    <location>
        <begin position="1"/>
        <end position="88"/>
    </location>
</feature>
<organism evidence="2 3">
    <name type="scientific">Chelonia mydas</name>
    <name type="common">Green sea-turtle</name>
    <name type="synonym">Chelonia agassizi</name>
    <dbReference type="NCBI Taxonomy" id="8469"/>
    <lineage>
        <taxon>Eukaryota</taxon>
        <taxon>Metazoa</taxon>
        <taxon>Chordata</taxon>
        <taxon>Craniata</taxon>
        <taxon>Vertebrata</taxon>
        <taxon>Euteleostomi</taxon>
        <taxon>Archelosauria</taxon>
        <taxon>Testudinata</taxon>
        <taxon>Testudines</taxon>
        <taxon>Cryptodira</taxon>
        <taxon>Durocryptodira</taxon>
        <taxon>Americhelydia</taxon>
        <taxon>Chelonioidea</taxon>
        <taxon>Cheloniidae</taxon>
        <taxon>Chelonia</taxon>
    </lineage>
</organism>
<reference evidence="3" key="1">
    <citation type="journal article" date="2013" name="Nat. Genet.">
        <title>The draft genomes of soft-shell turtle and green sea turtle yield insights into the development and evolution of the turtle-specific body plan.</title>
        <authorList>
            <person name="Wang Z."/>
            <person name="Pascual-Anaya J."/>
            <person name="Zadissa A."/>
            <person name="Li W."/>
            <person name="Niimura Y."/>
            <person name="Huang Z."/>
            <person name="Li C."/>
            <person name="White S."/>
            <person name="Xiong Z."/>
            <person name="Fang D."/>
            <person name="Wang B."/>
            <person name="Ming Y."/>
            <person name="Chen Y."/>
            <person name="Zheng Y."/>
            <person name="Kuraku S."/>
            <person name="Pignatelli M."/>
            <person name="Herrero J."/>
            <person name="Beal K."/>
            <person name="Nozawa M."/>
            <person name="Li Q."/>
            <person name="Wang J."/>
            <person name="Zhang H."/>
            <person name="Yu L."/>
            <person name="Shigenobu S."/>
            <person name="Wang J."/>
            <person name="Liu J."/>
            <person name="Flicek P."/>
            <person name="Searle S."/>
            <person name="Wang J."/>
            <person name="Kuratani S."/>
            <person name="Yin Y."/>
            <person name="Aken B."/>
            <person name="Zhang G."/>
            <person name="Irie N."/>
        </authorList>
    </citation>
    <scope>NUCLEOTIDE SEQUENCE [LARGE SCALE GENOMIC DNA]</scope>
</reference>
<dbReference type="EMBL" id="KB515362">
    <property type="protein sequence ID" value="EMP39892.1"/>
    <property type="molecule type" value="Genomic_DNA"/>
</dbReference>
<name>M7CG70_CHEMY</name>
<evidence type="ECO:0000313" key="3">
    <source>
        <dbReference type="Proteomes" id="UP000031443"/>
    </source>
</evidence>
<proteinExistence type="predicted"/>
<accession>M7CG70</accession>
<sequence length="109" mass="12448">WTKRETLDLTAVGGEESVETELRPKRRNANIYAKIAQDMVERGYNRDTQQCRVKVKELRQAYQKTKEANGRSRSEPHTRRFYDQLHAILGGDPITTPPLSVDICKGGGF</sequence>
<evidence type="ECO:0000259" key="1">
    <source>
        <dbReference type="Pfam" id="PF13837"/>
    </source>
</evidence>
<protein>
    <submittedName>
        <fullName evidence="2">Zinc finger and SCAN domain-containing protein 29</fullName>
    </submittedName>
</protein>